<evidence type="ECO:0000313" key="2">
    <source>
        <dbReference type="Proteomes" id="UP000321150"/>
    </source>
</evidence>
<name>A0A511YFS8_9FLAO</name>
<dbReference type="PANTHER" id="PTHR46889">
    <property type="entry name" value="TRANSPOSASE INSF FOR INSERTION SEQUENCE IS3B-RELATED"/>
    <property type="match status" value="1"/>
</dbReference>
<gene>
    <name evidence="1" type="ORF">CLA01_41110</name>
</gene>
<organism evidence="1 2">
    <name type="scientific">Chryseobacterium lathyri</name>
    <dbReference type="NCBI Taxonomy" id="395933"/>
    <lineage>
        <taxon>Bacteria</taxon>
        <taxon>Pseudomonadati</taxon>
        <taxon>Bacteroidota</taxon>
        <taxon>Flavobacteriia</taxon>
        <taxon>Flavobacteriales</taxon>
        <taxon>Weeksellaceae</taxon>
        <taxon>Chryseobacterium group</taxon>
        <taxon>Chryseobacterium</taxon>
    </lineage>
</organism>
<protein>
    <recommendedName>
        <fullName evidence="3">Integrase catalytic domain-containing protein</fullName>
    </recommendedName>
</protein>
<proteinExistence type="predicted"/>
<dbReference type="PANTHER" id="PTHR46889:SF4">
    <property type="entry name" value="TRANSPOSASE INSO FOR INSERTION SEQUENCE ELEMENT IS911B-RELATED"/>
    <property type="match status" value="1"/>
</dbReference>
<dbReference type="EMBL" id="BJYI01000025">
    <property type="protein sequence ID" value="GEN74039.1"/>
    <property type="molecule type" value="Genomic_DNA"/>
</dbReference>
<sequence>MKEGHLRSVVKKKFKKTANSSHRYPIVENHLNQDFQVKNNKEVWVSDITYIRTGKGWLYLTTVIDLFGRRYDEGPGHQYCCLENGTASPSFAGS</sequence>
<reference evidence="1 2" key="1">
    <citation type="submission" date="2019-07" db="EMBL/GenBank/DDBJ databases">
        <title>Whole genome shotgun sequence of Chryseobacterium lathyri NBRC 105250.</title>
        <authorList>
            <person name="Hosoyama A."/>
            <person name="Uohara A."/>
            <person name="Ohji S."/>
            <person name="Ichikawa N."/>
        </authorList>
    </citation>
    <scope>NUCLEOTIDE SEQUENCE [LARGE SCALE GENOMIC DNA]</scope>
    <source>
        <strain evidence="1 2">NBRC 105250</strain>
    </source>
</reference>
<dbReference type="InterPro" id="IPR050900">
    <property type="entry name" value="Transposase_IS3/IS150/IS904"/>
</dbReference>
<dbReference type="InterPro" id="IPR012337">
    <property type="entry name" value="RNaseH-like_sf"/>
</dbReference>
<accession>A0A511YFS8</accession>
<evidence type="ECO:0000313" key="1">
    <source>
        <dbReference type="EMBL" id="GEN74039.1"/>
    </source>
</evidence>
<dbReference type="Proteomes" id="UP000321150">
    <property type="component" value="Unassembled WGS sequence"/>
</dbReference>
<dbReference type="AlphaFoldDB" id="A0A511YFS8"/>
<dbReference type="SUPFAM" id="SSF53098">
    <property type="entry name" value="Ribonuclease H-like"/>
    <property type="match status" value="1"/>
</dbReference>
<comment type="caution">
    <text evidence="1">The sequence shown here is derived from an EMBL/GenBank/DDBJ whole genome shotgun (WGS) entry which is preliminary data.</text>
</comment>
<evidence type="ECO:0008006" key="3">
    <source>
        <dbReference type="Google" id="ProtNLM"/>
    </source>
</evidence>